<keyword evidence="3" id="KW-1185">Reference proteome</keyword>
<reference evidence="2 3" key="2">
    <citation type="journal article" date="2021" name="Curr. Genet.">
        <title>Genetic response to nitrogen starvation in the aggressive Eucalyptus foliar pathogen Teratosphaeria destructans.</title>
        <authorList>
            <person name="Havenga M."/>
            <person name="Wingfield B.D."/>
            <person name="Wingfield M.J."/>
            <person name="Dreyer L.L."/>
            <person name="Roets F."/>
            <person name="Aylward J."/>
        </authorList>
    </citation>
    <scope>NUCLEOTIDE SEQUENCE [LARGE SCALE GENOMIC DNA]</scope>
    <source>
        <strain evidence="2">CMW44962</strain>
    </source>
</reference>
<reference evidence="2 3" key="1">
    <citation type="journal article" date="2018" name="IMA Fungus">
        <title>IMA Genome-F 10: Nine draft genome sequences of Claviceps purpurea s.lat., including C. arundinis, C. humidiphila, and C. cf. spartinae, pseudomolecules for the pitch canker pathogen Fusarium circinatum, draft genome of Davidsoniella eucalypti, Grosmannia galeiformis, Quambalaria eucalypti, and Teratosphaeria destructans.</title>
        <authorList>
            <person name="Wingfield B.D."/>
            <person name="Liu M."/>
            <person name="Nguyen H.D."/>
            <person name="Lane F.A."/>
            <person name="Morgan S.W."/>
            <person name="De Vos L."/>
            <person name="Wilken P.M."/>
            <person name="Duong T.A."/>
            <person name="Aylward J."/>
            <person name="Coetzee M.P."/>
            <person name="Dadej K."/>
            <person name="De Beer Z.W."/>
            <person name="Findlay W."/>
            <person name="Havenga M."/>
            <person name="Kolarik M."/>
            <person name="Menzies J.G."/>
            <person name="Naidoo K."/>
            <person name="Pochopski O."/>
            <person name="Shoukouhi P."/>
            <person name="Santana Q.C."/>
            <person name="Seifert K.A."/>
            <person name="Soal N."/>
            <person name="Steenkamp E.T."/>
            <person name="Tatham C.T."/>
            <person name="van der Nest M.A."/>
            <person name="Wingfield M.J."/>
        </authorList>
    </citation>
    <scope>NUCLEOTIDE SEQUENCE [LARGE SCALE GENOMIC DNA]</scope>
    <source>
        <strain evidence="2">CMW44962</strain>
    </source>
</reference>
<evidence type="ECO:0000313" key="3">
    <source>
        <dbReference type="Proteomes" id="UP001138500"/>
    </source>
</evidence>
<gene>
    <name evidence="2" type="ORF">Tdes44962_MAKER09617</name>
</gene>
<name>A0A9W7W2U6_9PEZI</name>
<proteinExistence type="predicted"/>
<dbReference type="Proteomes" id="UP001138500">
    <property type="component" value="Unassembled WGS sequence"/>
</dbReference>
<dbReference type="EMBL" id="RIBY02001859">
    <property type="protein sequence ID" value="KAH9827770.1"/>
    <property type="molecule type" value="Genomic_DNA"/>
</dbReference>
<organism evidence="2 3">
    <name type="scientific">Teratosphaeria destructans</name>
    <dbReference type="NCBI Taxonomy" id="418781"/>
    <lineage>
        <taxon>Eukaryota</taxon>
        <taxon>Fungi</taxon>
        <taxon>Dikarya</taxon>
        <taxon>Ascomycota</taxon>
        <taxon>Pezizomycotina</taxon>
        <taxon>Dothideomycetes</taxon>
        <taxon>Dothideomycetidae</taxon>
        <taxon>Mycosphaerellales</taxon>
        <taxon>Teratosphaeriaceae</taxon>
        <taxon>Teratosphaeria</taxon>
    </lineage>
</organism>
<dbReference type="AlphaFoldDB" id="A0A9W7W2U6"/>
<evidence type="ECO:0000256" key="1">
    <source>
        <dbReference type="SAM" id="MobiDB-lite"/>
    </source>
</evidence>
<evidence type="ECO:0000313" key="2">
    <source>
        <dbReference type="EMBL" id="KAH9827770.1"/>
    </source>
</evidence>
<accession>A0A9W7W2U6</accession>
<feature type="region of interest" description="Disordered" evidence="1">
    <location>
        <begin position="1"/>
        <end position="21"/>
    </location>
</feature>
<sequence length="76" mass="8164">MPPTPRRAHQPVAERTPPDVSSVHVAVSHTPPAPLVAAGIEAVVEVERARFRSVDHEKEEEEGDATSLAKVMMSTA</sequence>
<protein>
    <submittedName>
        <fullName evidence="2">Uncharacterized protein</fullName>
    </submittedName>
</protein>
<feature type="region of interest" description="Disordered" evidence="1">
    <location>
        <begin position="54"/>
        <end position="76"/>
    </location>
</feature>
<comment type="caution">
    <text evidence="2">The sequence shown here is derived from an EMBL/GenBank/DDBJ whole genome shotgun (WGS) entry which is preliminary data.</text>
</comment>